<comment type="caution">
    <text evidence="7">The sequence shown here is derived from an EMBL/GenBank/DDBJ whole genome shotgun (WGS) entry which is preliminary data.</text>
</comment>
<proteinExistence type="predicted"/>
<reference evidence="7 8" key="1">
    <citation type="submission" date="2020-04" db="EMBL/GenBank/DDBJ databases">
        <title>Achromobacter ruhlandii genome sequencing and assembly.</title>
        <authorList>
            <person name="Martins R.C.R."/>
            <person name="Perdigao-Neto L.V."/>
            <person name="Levin A.S.S."/>
            <person name="Costa S.F."/>
        </authorList>
    </citation>
    <scope>NUCLEOTIDE SEQUENCE [LARGE SCALE GENOMIC DNA]</scope>
    <source>
        <strain evidence="7 8">9035ralo</strain>
    </source>
</reference>
<gene>
    <name evidence="7" type="ORF">HGQ98_33675</name>
</gene>
<protein>
    <recommendedName>
        <fullName evidence="6">ETF-QO/FixX C-terminal domain-containing protein</fullName>
    </recommendedName>
</protein>
<evidence type="ECO:0000256" key="5">
    <source>
        <dbReference type="ARBA" id="ARBA00023014"/>
    </source>
</evidence>
<evidence type="ECO:0000313" key="8">
    <source>
        <dbReference type="Proteomes" id="UP000542405"/>
    </source>
</evidence>
<organism evidence="7 8">
    <name type="scientific">Achromobacter ruhlandii</name>
    <dbReference type="NCBI Taxonomy" id="72557"/>
    <lineage>
        <taxon>Bacteria</taxon>
        <taxon>Pseudomonadati</taxon>
        <taxon>Pseudomonadota</taxon>
        <taxon>Betaproteobacteria</taxon>
        <taxon>Burkholderiales</taxon>
        <taxon>Alcaligenaceae</taxon>
        <taxon>Achromobacter</taxon>
    </lineage>
</organism>
<keyword evidence="4" id="KW-0408">Iron</keyword>
<keyword evidence="2" id="KW-0479">Metal-binding</keyword>
<sequence>TCDTKDRAQHIVWVAPHGAEGPVSSGR</sequence>
<keyword evidence="3" id="KW-0249">Electron transport</keyword>
<keyword evidence="5" id="KW-0411">Iron-sulfur</keyword>
<name>A0A848NMD7_9BURK</name>
<dbReference type="AlphaFoldDB" id="A0A848NMD7"/>
<dbReference type="GO" id="GO:0051536">
    <property type="term" value="F:iron-sulfur cluster binding"/>
    <property type="evidence" value="ECO:0007669"/>
    <property type="project" value="UniProtKB-KW"/>
</dbReference>
<feature type="non-terminal residue" evidence="7">
    <location>
        <position position="1"/>
    </location>
</feature>
<evidence type="ECO:0000256" key="4">
    <source>
        <dbReference type="ARBA" id="ARBA00023004"/>
    </source>
</evidence>
<feature type="domain" description="ETF-QO/FixX C-terminal" evidence="6">
    <location>
        <begin position="1"/>
        <end position="23"/>
    </location>
</feature>
<evidence type="ECO:0000259" key="6">
    <source>
        <dbReference type="Pfam" id="PF05187"/>
    </source>
</evidence>
<dbReference type="InterPro" id="IPR007859">
    <property type="entry name" value="ETF-QO/FixX_C"/>
</dbReference>
<evidence type="ECO:0000256" key="2">
    <source>
        <dbReference type="ARBA" id="ARBA00022723"/>
    </source>
</evidence>
<evidence type="ECO:0000313" key="7">
    <source>
        <dbReference type="EMBL" id="NMU94048.1"/>
    </source>
</evidence>
<dbReference type="RefSeq" id="WP_169538333.1">
    <property type="nucleotide sequence ID" value="NZ_JABBZE010001206.1"/>
</dbReference>
<dbReference type="GO" id="GO:0046872">
    <property type="term" value="F:metal ion binding"/>
    <property type="evidence" value="ECO:0007669"/>
    <property type="project" value="UniProtKB-KW"/>
</dbReference>
<dbReference type="EMBL" id="JABBZE010001206">
    <property type="protein sequence ID" value="NMU94048.1"/>
    <property type="molecule type" value="Genomic_DNA"/>
</dbReference>
<dbReference type="Proteomes" id="UP000542405">
    <property type="component" value="Unassembled WGS sequence"/>
</dbReference>
<accession>A0A848NMD7</accession>
<dbReference type="Pfam" id="PF05187">
    <property type="entry name" value="Fer4_ETF_QO"/>
    <property type="match status" value="1"/>
</dbReference>
<keyword evidence="1" id="KW-0813">Transport</keyword>
<evidence type="ECO:0000256" key="1">
    <source>
        <dbReference type="ARBA" id="ARBA00022448"/>
    </source>
</evidence>
<evidence type="ECO:0000256" key="3">
    <source>
        <dbReference type="ARBA" id="ARBA00022982"/>
    </source>
</evidence>